<dbReference type="EMBL" id="VIWT01000001">
    <property type="protein sequence ID" value="TWF97668.1"/>
    <property type="molecule type" value="Genomic_DNA"/>
</dbReference>
<sequence length="952" mass="98356">MTSGQRLDAVVDLTIRQLARATAGPARIAELAADRVPRADGLAGEEPGSVLTVLVGEPGSGRTTELAALAVRRAGGTAPLPTLWLRGADLRPGDRGPLAAAERALGAPLAEAAACCAEAGRPLLVLLDGPEEAPAALDADWWADAVRQAAELGVRLLVACRPESWETGPSPTAAREGLAHARLHRLGPLHGEDLALAAAHYGVPVPPGRGYPLLLRLAAPLHREGLDTAAADFAELAGGWLDLHCLRIARRIAAADRPASHRRGRTAQPAPAAAAPEPPPGALRRLAATVAGRVHEAARRMLGAGQGALAPAAFAELFPTAGGWGRAVLAEGLFVPVGDGYRLAHEAVADWLQGRHLDLAGAAARLLATRERPGVPRHRAGAVSAALRGLGERHGAGALEPWLHRFRQVLDDPAAGEEAHWWAARLLRAGLAGSPDPQAHAELLDRLAERLAGDGPNGPLTGFGAAFWEALALPAARRWALLAVLVRADGPDQAHLRSAAARLRADGPAALAHLCAWFSDGRGLPARPGSTVADLAQDLLYAHRAFAVDELTEALVAAAHPRADALLTVLAVEEPSALCRAVDRWSHDGRPERHVAAAVHGLRAAPYAGPTGRQLLGFAALALLAREAEPGLHGAALALLVRDPATRADHLAAALAAYAADDPFVTPEVLVTALGTDPAAVLGAFEARLGRPGGAVAPVLRVLAEAPPLTGAAAPSGLPDPATRLAGRLLRGSPERAELVADYLGHRLALGTAGPGDLTALLGAGAEDRPVAVRRAFALVLAQPAPASGGGHPHGARLRREFLDRLLATERDPAVLEPLLERVAQQAGREEDERSRTVVRRITDAWNRGEGGPARLDALLVRCAGRCAAFALLLADWPAAARPPVGGALLARMRESVARGRDPQYAAAEAERSAGVTARSPGAPGEVRPVIAAPVGAAGVPVPGRPGAHGTL</sequence>
<keyword evidence="3" id="KW-1185">Reference proteome</keyword>
<gene>
    <name evidence="2" type="ORF">FHX73_111459</name>
</gene>
<feature type="region of interest" description="Disordered" evidence="1">
    <location>
        <begin position="902"/>
        <end position="925"/>
    </location>
</feature>
<dbReference type="AlphaFoldDB" id="A0A561UEA4"/>
<accession>A0A561UEA4</accession>
<protein>
    <recommendedName>
        <fullName evidence="4">NACHT domain-containing protein</fullName>
    </recommendedName>
</protein>
<proteinExistence type="predicted"/>
<dbReference type="SUPFAM" id="SSF52540">
    <property type="entry name" value="P-loop containing nucleoside triphosphate hydrolases"/>
    <property type="match status" value="1"/>
</dbReference>
<feature type="compositionally biased region" description="Low complexity" evidence="1">
    <location>
        <begin position="266"/>
        <end position="275"/>
    </location>
</feature>
<dbReference type="RefSeq" id="WP_145904205.1">
    <property type="nucleotide sequence ID" value="NZ_VIWT01000001.1"/>
</dbReference>
<evidence type="ECO:0008006" key="4">
    <source>
        <dbReference type="Google" id="ProtNLM"/>
    </source>
</evidence>
<feature type="region of interest" description="Disordered" evidence="1">
    <location>
        <begin position="257"/>
        <end position="280"/>
    </location>
</feature>
<dbReference type="Proteomes" id="UP000317940">
    <property type="component" value="Unassembled WGS sequence"/>
</dbReference>
<comment type="caution">
    <text evidence="2">The sequence shown here is derived from an EMBL/GenBank/DDBJ whole genome shotgun (WGS) entry which is preliminary data.</text>
</comment>
<evidence type="ECO:0000313" key="3">
    <source>
        <dbReference type="Proteomes" id="UP000317940"/>
    </source>
</evidence>
<evidence type="ECO:0000256" key="1">
    <source>
        <dbReference type="SAM" id="MobiDB-lite"/>
    </source>
</evidence>
<name>A0A561UEA4_9ACTN</name>
<dbReference type="OrthoDB" id="4194218at2"/>
<organism evidence="2 3">
    <name type="scientific">Kitasatospora viridis</name>
    <dbReference type="NCBI Taxonomy" id="281105"/>
    <lineage>
        <taxon>Bacteria</taxon>
        <taxon>Bacillati</taxon>
        <taxon>Actinomycetota</taxon>
        <taxon>Actinomycetes</taxon>
        <taxon>Kitasatosporales</taxon>
        <taxon>Streptomycetaceae</taxon>
        <taxon>Kitasatospora</taxon>
    </lineage>
</organism>
<reference evidence="2 3" key="1">
    <citation type="submission" date="2019-06" db="EMBL/GenBank/DDBJ databases">
        <title>Sequencing the genomes of 1000 actinobacteria strains.</title>
        <authorList>
            <person name="Klenk H.-P."/>
        </authorList>
    </citation>
    <scope>NUCLEOTIDE SEQUENCE [LARGE SCALE GENOMIC DNA]</scope>
    <source>
        <strain evidence="2 3">DSM 44826</strain>
    </source>
</reference>
<dbReference type="InterPro" id="IPR027417">
    <property type="entry name" value="P-loop_NTPase"/>
</dbReference>
<evidence type="ECO:0000313" key="2">
    <source>
        <dbReference type="EMBL" id="TWF97668.1"/>
    </source>
</evidence>